<dbReference type="OrthoDB" id="2430588at2"/>
<evidence type="ECO:0000313" key="6">
    <source>
        <dbReference type="EMBL" id="SFJ94191.1"/>
    </source>
</evidence>
<keyword evidence="3 4" id="KW-0732">Signal</keyword>
<reference evidence="7" key="1">
    <citation type="submission" date="2016-10" db="EMBL/GenBank/DDBJ databases">
        <authorList>
            <person name="Varghese N."/>
            <person name="Submissions S."/>
        </authorList>
    </citation>
    <scope>NUCLEOTIDE SEQUENCE [LARGE SCALE GENOMIC DNA]</scope>
    <source>
        <strain evidence="7">DSM 16108</strain>
    </source>
</reference>
<dbReference type="STRING" id="258723.GCA_900169305_01523"/>
<feature type="signal peptide" evidence="4">
    <location>
        <begin position="1"/>
        <end position="19"/>
    </location>
</feature>
<dbReference type="PANTHER" id="PTHR30290:SF9">
    <property type="entry name" value="OLIGOPEPTIDE-BINDING PROTEIN APPA"/>
    <property type="match status" value="1"/>
</dbReference>
<dbReference type="RefSeq" id="WP_091895647.1">
    <property type="nucleotide sequence ID" value="NZ_FOSJ01000003.1"/>
</dbReference>
<sequence>MKKKLISTAVLLGTLALSACDVTTEDEAATGNSNSDQEAVQIDLLGAAADEKDLNILRDQLTRNGFEVNVNQQPDYASYRAQRDAGNFDISVASWTTVTGNPDYAVRSLFTSDGDSRVIAPDSEVDELINQAATENESEYVDTYSEMENVIVTENAYAVGLYNSLKAQAFNKELINPDTVNLYKSRAFAWDTVQFNDTSLNSSEPLILTQTESDLTSLDPIKGNDGSINQLNTNMYVRLVNLTEDDTVTSEASLSYNHAIAEGNSDYYFILRDDINFASVEDGQAVDTGERVGADDVEFSLERASDPESVPDHRTYSLHEYIDDVTVVEDMSELEEATVAGENTSIKEALEAGLDTPINSLVTDKTQSDSSAGNYQVVKLTTTEPFPQVLNYLAHQSAGIVSKEQVESVNTYDIENFDINTDIPYGDQRAVTEGDTYDNHLYASGPYIMIAKNDYEATFQKNPAYMPDSENAAQIENVTVRFIGDMDSALSALRSGEVHLLYGLEETQYEVVEGEDSLELQTGPSNAVEYLIINTTNEESKTAQSEDLRKAILYSINQDDFIQSYDGQKNKAFTPVSPLVDTGNELEADADLVQDHLANYLEQSAE</sequence>
<dbReference type="Gene3D" id="3.10.105.10">
    <property type="entry name" value="Dipeptide-binding Protein, Domain 3"/>
    <property type="match status" value="1"/>
</dbReference>
<dbReference type="PROSITE" id="PS51257">
    <property type="entry name" value="PROKAR_LIPOPROTEIN"/>
    <property type="match status" value="1"/>
</dbReference>
<dbReference type="InterPro" id="IPR039424">
    <property type="entry name" value="SBP_5"/>
</dbReference>
<dbReference type="Gene3D" id="3.40.190.10">
    <property type="entry name" value="Periplasmic binding protein-like II"/>
    <property type="match status" value="1"/>
</dbReference>
<keyword evidence="2" id="KW-0813">Transport</keyword>
<feature type="chain" id="PRO_5039376210" evidence="4">
    <location>
        <begin position="20"/>
        <end position="606"/>
    </location>
</feature>
<dbReference type="GO" id="GO:0015833">
    <property type="term" value="P:peptide transport"/>
    <property type="evidence" value="ECO:0007669"/>
    <property type="project" value="TreeGrafter"/>
</dbReference>
<keyword evidence="7" id="KW-1185">Reference proteome</keyword>
<name>A0A1I3VJ87_9LACT</name>
<dbReference type="SUPFAM" id="SSF53850">
    <property type="entry name" value="Periplasmic binding protein-like II"/>
    <property type="match status" value="2"/>
</dbReference>
<comment type="similarity">
    <text evidence="1">Belongs to the bacterial solute-binding protein 5 family.</text>
</comment>
<feature type="domain" description="Solute-binding protein family 5" evidence="5">
    <location>
        <begin position="260"/>
        <end position="587"/>
    </location>
</feature>
<evidence type="ECO:0000256" key="2">
    <source>
        <dbReference type="ARBA" id="ARBA00022448"/>
    </source>
</evidence>
<evidence type="ECO:0000313" key="7">
    <source>
        <dbReference type="Proteomes" id="UP000199589"/>
    </source>
</evidence>
<protein>
    <submittedName>
        <fullName evidence="6">Peptide/nickel transport system substrate-binding protein</fullName>
    </submittedName>
</protein>
<gene>
    <name evidence="6" type="ORF">SAMN04488569_100324</name>
</gene>
<evidence type="ECO:0000256" key="1">
    <source>
        <dbReference type="ARBA" id="ARBA00005695"/>
    </source>
</evidence>
<dbReference type="AlphaFoldDB" id="A0A1I3VJ87"/>
<dbReference type="PANTHER" id="PTHR30290">
    <property type="entry name" value="PERIPLASMIC BINDING COMPONENT OF ABC TRANSPORTER"/>
    <property type="match status" value="1"/>
</dbReference>
<evidence type="ECO:0000259" key="5">
    <source>
        <dbReference type="Pfam" id="PF00496"/>
    </source>
</evidence>
<proteinExistence type="inferred from homology"/>
<dbReference type="Gene3D" id="3.90.76.10">
    <property type="entry name" value="Dipeptide-binding Protein, Domain 1"/>
    <property type="match status" value="1"/>
</dbReference>
<dbReference type="InterPro" id="IPR000914">
    <property type="entry name" value="SBP_5_dom"/>
</dbReference>
<accession>A0A1I3VJ87</accession>
<dbReference type="EMBL" id="FOSJ01000003">
    <property type="protein sequence ID" value="SFJ94191.1"/>
    <property type="molecule type" value="Genomic_DNA"/>
</dbReference>
<dbReference type="Pfam" id="PF00496">
    <property type="entry name" value="SBP_bac_5"/>
    <property type="match status" value="1"/>
</dbReference>
<evidence type="ECO:0000256" key="4">
    <source>
        <dbReference type="SAM" id="SignalP"/>
    </source>
</evidence>
<dbReference type="Proteomes" id="UP000199589">
    <property type="component" value="Unassembled WGS sequence"/>
</dbReference>
<evidence type="ECO:0000256" key="3">
    <source>
        <dbReference type="ARBA" id="ARBA00022729"/>
    </source>
</evidence>
<organism evidence="6 7">
    <name type="scientific">Marinilactibacillus piezotolerans</name>
    <dbReference type="NCBI Taxonomy" id="258723"/>
    <lineage>
        <taxon>Bacteria</taxon>
        <taxon>Bacillati</taxon>
        <taxon>Bacillota</taxon>
        <taxon>Bacilli</taxon>
        <taxon>Lactobacillales</taxon>
        <taxon>Carnobacteriaceae</taxon>
        <taxon>Marinilactibacillus</taxon>
    </lineage>
</organism>
<dbReference type="GO" id="GO:1904680">
    <property type="term" value="F:peptide transmembrane transporter activity"/>
    <property type="evidence" value="ECO:0007669"/>
    <property type="project" value="TreeGrafter"/>
</dbReference>